<dbReference type="GO" id="GO:0097347">
    <property type="term" value="C:TAM protein secretion complex"/>
    <property type="evidence" value="ECO:0007669"/>
    <property type="project" value="TreeGrafter"/>
</dbReference>
<accession>A0A519BFM5</accession>
<comment type="caution">
    <text evidence="8">The sequence shown here is derived from an EMBL/GenBank/DDBJ whole genome shotgun (WGS) entry which is preliminary data.</text>
</comment>
<feature type="region of interest" description="Disordered" evidence="5">
    <location>
        <begin position="389"/>
        <end position="410"/>
    </location>
</feature>
<evidence type="ECO:0000256" key="1">
    <source>
        <dbReference type="ARBA" id="ARBA00004167"/>
    </source>
</evidence>
<evidence type="ECO:0000313" key="9">
    <source>
        <dbReference type="Proteomes" id="UP000316562"/>
    </source>
</evidence>
<evidence type="ECO:0000256" key="4">
    <source>
        <dbReference type="ARBA" id="ARBA00023136"/>
    </source>
</evidence>
<evidence type="ECO:0000256" key="3">
    <source>
        <dbReference type="ARBA" id="ARBA00022989"/>
    </source>
</evidence>
<reference evidence="8 9" key="1">
    <citation type="journal article" date="2019" name="ISME J.">
        <title>Insights into ecological role of a new deltaproteobacterial order Candidatus Acidulodesulfobacterales by metagenomics and metatranscriptomics.</title>
        <authorList>
            <person name="Tan S."/>
            <person name="Liu J."/>
            <person name="Fang Y."/>
            <person name="Hedlund B.P."/>
            <person name="Lian Z.H."/>
            <person name="Huang L.Y."/>
            <person name="Li J.T."/>
            <person name="Huang L.N."/>
            <person name="Li W.J."/>
            <person name="Jiang H.C."/>
            <person name="Dong H.L."/>
            <person name="Shu W.S."/>
        </authorList>
    </citation>
    <scope>NUCLEOTIDE SEQUENCE [LARGE SCALE GENOMIC DNA]</scope>
    <source>
        <strain evidence="8">AP2</strain>
    </source>
</reference>
<feature type="compositionally biased region" description="Basic and acidic residues" evidence="5">
    <location>
        <begin position="391"/>
        <end position="401"/>
    </location>
</feature>
<dbReference type="Proteomes" id="UP000316562">
    <property type="component" value="Unassembled WGS sequence"/>
</dbReference>
<feature type="region of interest" description="Disordered" evidence="5">
    <location>
        <begin position="844"/>
        <end position="869"/>
    </location>
</feature>
<proteinExistence type="predicted"/>
<name>A0A519BFM5_ACIG2</name>
<dbReference type="InterPro" id="IPR008023">
    <property type="entry name" value="DUF748"/>
</dbReference>
<gene>
    <name evidence="8" type="ORF">EVJ46_07700</name>
</gene>
<dbReference type="PANTHER" id="PTHR36985">
    <property type="entry name" value="TRANSLOCATION AND ASSEMBLY MODULE SUBUNIT TAMB"/>
    <property type="match status" value="1"/>
</dbReference>
<sequence>MKLFSLFKKRRYLLVFFFMLLVIFSLSSILFFTSPYFDNIAKNYAQNYLTKMLHKKTTIGELKISLFSPQVRITDLKLKDFTSIKRINIYFGRFDFFGRKIIINKIYVDEPAVKIILKKNKILNYRGFRKVLKSFTKKSSFSLLSVSVKHIAVRGGGLRFKDIGKKLNLTVKKFKLDFFIKKSGNAFLKGVYGYGKFLSYDAPYIHLKTALYNQIFSSSSAYIHMFNRFVKIKNLSFSAKYFKTVSNGIIYFKKHPIPVAYSDKKNKKRSKKQSVKSSSGNKESSFIRSVNFIKGFYITSNLSIPSLSKLPENIKPFPINGGLNLTIRASGNLLRNLKVKSKIRLTDFIFSGAAIKNGVILANYSLDLARTFKHTKYIKHIKTIGYRKDRKSKDGKTDKSNNRSTSNISKLSGISNKFNTSNAYNKSDLSNVSGKLLKKENIFHLRGIVKFPEIKLTMFNGRFDSKGQINLADMQGKFNSKLSKLSIGKIIDFYDAEKIPQFTGNVYGKVKTFIRIGKNFYVANLESFIVKKPVELFKYRSKGIRKIIYVNYLNNVNVTGNTLINNNSVVLNNVRADSRYIKADSSGVISYQSKLGSLSILINGKYKSMPEVSLLKKYKGRYFSPASSGAVKVNIKGNFKSISYFLKGNVKSLSINKYFKNYGGKFNINILPHGAVYFKKVLLKENYIGNSGSISDNSKSANAGTISFSGKIFKVNGKSLIKAYFHALHIHFGADNIAGMFNAKGTIGGAFSDPNIYIALFSRKINIYRQYLYNLNSSLIINKRNLKIKTLSVGNQISSPSVIHCSGTINFKASKTRNYNYNANIYADNIKLSSLNFIKNIDRNHNKNKNQNKNKNKDKNNSANNINTAGGNNINGNNINIKGLLNFNLHIGGFFKFPAISGSMSANDIYLNNYYLNTVSARFLSANNKKIKISISAMNGKINTNASVILKKGYPFRFLSKIKDAGVNYKKTLIVLDGGIYGSGDLNSIGSSYIFSKLDYLYIKHGSLFLKNVKNIRFAYMNRNLTISGFKLKGKLNYFQLRGNITNKYYNLIINASTSLSILDFFSNKIINSSGFISSSAVIFGPVKHPEIYGYANIKKGLIETSANPMYTVSRLRGHITFNKNLLMINKLRLRLLNGFFSGDGFIRMKDFKPVYYHLRTEFNSAVYRQSNYFYAIAGGTLTYNGNNKKGLISGSVKIKKAIYDRKINFSSFLIKYKRYDFIKPAAKKNVFNPSLNIKIKADNTIFIRNNIADAVFNADLNILGRLYNPVVTGVVDAKKGEIYFRGNRFKLYYANLDFNNPYKISPSFAVSAYTHISQYIIRMNANGSLLNFNVNFSSTPPLSELSIVSMLALGVTSNSIYANSAGSIAASEAASAIGGGLEHSITGTISSYFGFKNLSVTPSYSVITHNAAPQVLVTKKIAHNLSVSYSNIISSQSSQSVTLTYDITHHISLVGEWENNELAPNNSNIYSEVGGTIEFHFRFY</sequence>
<dbReference type="GO" id="GO:0009306">
    <property type="term" value="P:protein secretion"/>
    <property type="evidence" value="ECO:0007669"/>
    <property type="project" value="InterPro"/>
</dbReference>
<evidence type="ECO:0000256" key="2">
    <source>
        <dbReference type="ARBA" id="ARBA00022692"/>
    </source>
</evidence>
<keyword evidence="4 6" id="KW-0472">Membrane</keyword>
<evidence type="ECO:0000256" key="6">
    <source>
        <dbReference type="SAM" id="Phobius"/>
    </source>
</evidence>
<dbReference type="Pfam" id="PF05359">
    <property type="entry name" value="DUF748"/>
    <property type="match status" value="1"/>
</dbReference>
<keyword evidence="3 6" id="KW-1133">Transmembrane helix</keyword>
<evidence type="ECO:0000259" key="7">
    <source>
        <dbReference type="Pfam" id="PF04357"/>
    </source>
</evidence>
<dbReference type="EMBL" id="SGBC01000003">
    <property type="protein sequence ID" value="RZD16066.1"/>
    <property type="molecule type" value="Genomic_DNA"/>
</dbReference>
<feature type="domain" description="Translocation and assembly module TamB C-terminal" evidence="7">
    <location>
        <begin position="1137"/>
        <end position="1484"/>
    </location>
</feature>
<dbReference type="InterPro" id="IPR007452">
    <property type="entry name" value="TamB_C"/>
</dbReference>
<protein>
    <recommendedName>
        <fullName evidence="7">Translocation and assembly module TamB C-terminal domain-containing protein</fullName>
    </recommendedName>
</protein>
<dbReference type="PANTHER" id="PTHR36985:SF1">
    <property type="entry name" value="TRANSLOCATION AND ASSEMBLY MODULE SUBUNIT TAMB"/>
    <property type="match status" value="1"/>
</dbReference>
<keyword evidence="2 6" id="KW-0812">Transmembrane</keyword>
<comment type="subcellular location">
    <subcellularLocation>
        <location evidence="1">Membrane</location>
        <topology evidence="1">Single-pass membrane protein</topology>
    </subcellularLocation>
</comment>
<evidence type="ECO:0000313" key="8">
    <source>
        <dbReference type="EMBL" id="RZD16066.1"/>
    </source>
</evidence>
<evidence type="ECO:0000256" key="5">
    <source>
        <dbReference type="SAM" id="MobiDB-lite"/>
    </source>
</evidence>
<feature type="transmembrane region" description="Helical" evidence="6">
    <location>
        <begin position="12"/>
        <end position="32"/>
    </location>
</feature>
<dbReference type="Pfam" id="PF04357">
    <property type="entry name" value="TamB"/>
    <property type="match status" value="1"/>
</dbReference>
<dbReference type="GO" id="GO:0005886">
    <property type="term" value="C:plasma membrane"/>
    <property type="evidence" value="ECO:0007669"/>
    <property type="project" value="InterPro"/>
</dbReference>
<organism evidence="8 9">
    <name type="scientific">Acididesulfobacter guangdongensis</name>
    <dbReference type="NCBI Taxonomy" id="2597225"/>
    <lineage>
        <taxon>Bacteria</taxon>
        <taxon>Deltaproteobacteria</taxon>
        <taxon>Candidatus Acidulodesulfobacterales</taxon>
        <taxon>Candidatus Acididesulfobacter</taxon>
    </lineage>
</organism>